<dbReference type="RefSeq" id="WP_036376616.1">
    <property type="nucleotide sequence ID" value="NZ_BCSY01000035.1"/>
</dbReference>
<name>A0A117I9J5_MYCCR</name>
<dbReference type="EMBL" id="BCSY01000035">
    <property type="protein sequence ID" value="GAS94920.1"/>
    <property type="molecule type" value="Genomic_DNA"/>
</dbReference>
<sequence length="71" mass="7875">MFICEFQRISNREYFGKAEFPDRPAAEKYAIAELTKLGEDPENIRAAVAVAGYGCADTSAFGYGVRIFESD</sequence>
<reference evidence="2" key="2">
    <citation type="submission" date="2016-02" db="EMBL/GenBank/DDBJ databases">
        <title>Draft genome sequence of five rapidly growing Mycobacterium species.</title>
        <authorList>
            <person name="Katahira K."/>
            <person name="Gotou Y."/>
            <person name="Iida K."/>
            <person name="Ogura Y."/>
            <person name="Hayashi T."/>
        </authorList>
    </citation>
    <scope>NUCLEOTIDE SEQUENCE [LARGE SCALE GENOMIC DNA]</scope>
    <source>
        <strain evidence="2">JCM15298</strain>
    </source>
</reference>
<accession>A0A117I9J5</accession>
<evidence type="ECO:0000313" key="2">
    <source>
        <dbReference type="Proteomes" id="UP000069443"/>
    </source>
</evidence>
<comment type="caution">
    <text evidence="1">The sequence shown here is derived from an EMBL/GenBank/DDBJ whole genome shotgun (WGS) entry which is preliminary data.</text>
</comment>
<reference evidence="2" key="1">
    <citation type="journal article" date="2016" name="Genome Announc.">
        <title>Draft Genome Sequences of Five Rapidly Growing Mycobacterium Species, M. thermoresistibile, M. fortuitum subsp. acetamidolyticum, M. canariasense, M. brisbanense, and M. novocastrense.</title>
        <authorList>
            <person name="Katahira K."/>
            <person name="Ogura Y."/>
            <person name="Gotoh Y."/>
            <person name="Hayashi T."/>
        </authorList>
    </citation>
    <scope>NUCLEOTIDE SEQUENCE [LARGE SCALE GENOMIC DNA]</scope>
    <source>
        <strain evidence="2">JCM15298</strain>
    </source>
</reference>
<organism evidence="1 2">
    <name type="scientific">Mycolicibacterium canariasense</name>
    <name type="common">Mycobacterium canariasense</name>
    <dbReference type="NCBI Taxonomy" id="228230"/>
    <lineage>
        <taxon>Bacteria</taxon>
        <taxon>Bacillati</taxon>
        <taxon>Actinomycetota</taxon>
        <taxon>Actinomycetes</taxon>
        <taxon>Mycobacteriales</taxon>
        <taxon>Mycobacteriaceae</taxon>
        <taxon>Mycolicibacterium</taxon>
    </lineage>
</organism>
<proteinExistence type="predicted"/>
<keyword evidence="2" id="KW-1185">Reference proteome</keyword>
<dbReference type="OrthoDB" id="4764227at2"/>
<dbReference type="Proteomes" id="UP000069443">
    <property type="component" value="Unassembled WGS sequence"/>
</dbReference>
<gene>
    <name evidence="1" type="ORF">RMCC_1886</name>
</gene>
<protein>
    <submittedName>
        <fullName evidence="1">Uncharacterized protein</fullName>
    </submittedName>
</protein>
<dbReference type="STRING" id="228230.RMCC_1886"/>
<dbReference type="AlphaFoldDB" id="A0A117I9J5"/>
<evidence type="ECO:0000313" key="1">
    <source>
        <dbReference type="EMBL" id="GAS94920.1"/>
    </source>
</evidence>